<keyword evidence="5" id="KW-0029">Amino-acid transport</keyword>
<feature type="transmembrane region" description="Helical" evidence="8">
    <location>
        <begin position="20"/>
        <end position="43"/>
    </location>
</feature>
<keyword evidence="2 8" id="KW-0813">Transport</keyword>
<evidence type="ECO:0000313" key="11">
    <source>
        <dbReference type="Proteomes" id="UP000545493"/>
    </source>
</evidence>
<dbReference type="EMBL" id="JAAOYM010000001">
    <property type="protein sequence ID" value="NIJ10900.1"/>
    <property type="molecule type" value="Genomic_DNA"/>
</dbReference>
<dbReference type="PANTHER" id="PTHR30614:SF0">
    <property type="entry name" value="L-CYSTINE TRANSPORT SYSTEM PERMEASE PROTEIN TCYL"/>
    <property type="match status" value="1"/>
</dbReference>
<dbReference type="GO" id="GO:0022857">
    <property type="term" value="F:transmembrane transporter activity"/>
    <property type="evidence" value="ECO:0007669"/>
    <property type="project" value="InterPro"/>
</dbReference>
<dbReference type="RefSeq" id="WP_167167484.1">
    <property type="nucleotide sequence ID" value="NZ_JAAOYM010000001.1"/>
</dbReference>
<dbReference type="Pfam" id="PF00528">
    <property type="entry name" value="BPD_transp_1"/>
    <property type="match status" value="1"/>
</dbReference>
<dbReference type="InterPro" id="IPR010065">
    <property type="entry name" value="AA_ABC_transptr_permease_3TM"/>
</dbReference>
<feature type="transmembrane region" description="Helical" evidence="8">
    <location>
        <begin position="186"/>
        <end position="209"/>
    </location>
</feature>
<evidence type="ECO:0000256" key="8">
    <source>
        <dbReference type="RuleBase" id="RU363032"/>
    </source>
</evidence>
<evidence type="ECO:0000256" key="6">
    <source>
        <dbReference type="ARBA" id="ARBA00022989"/>
    </source>
</evidence>
<dbReference type="CDD" id="cd06261">
    <property type="entry name" value="TM_PBP2"/>
    <property type="match status" value="1"/>
</dbReference>
<dbReference type="Proteomes" id="UP000545493">
    <property type="component" value="Unassembled WGS sequence"/>
</dbReference>
<dbReference type="PANTHER" id="PTHR30614">
    <property type="entry name" value="MEMBRANE COMPONENT OF AMINO ACID ABC TRANSPORTER"/>
    <property type="match status" value="1"/>
</dbReference>
<dbReference type="InterPro" id="IPR000515">
    <property type="entry name" value="MetI-like"/>
</dbReference>
<protein>
    <submittedName>
        <fullName evidence="10">Polar amino acid transport system permease protein</fullName>
    </submittedName>
</protein>
<evidence type="ECO:0000259" key="9">
    <source>
        <dbReference type="PROSITE" id="PS50928"/>
    </source>
</evidence>
<keyword evidence="3" id="KW-1003">Cell membrane</keyword>
<evidence type="ECO:0000256" key="7">
    <source>
        <dbReference type="ARBA" id="ARBA00023136"/>
    </source>
</evidence>
<dbReference type="PROSITE" id="PS50928">
    <property type="entry name" value="ABC_TM1"/>
    <property type="match status" value="1"/>
</dbReference>
<gene>
    <name evidence="10" type="ORF">FHU38_001244</name>
</gene>
<dbReference type="GO" id="GO:0006865">
    <property type="term" value="P:amino acid transport"/>
    <property type="evidence" value="ECO:0007669"/>
    <property type="project" value="UniProtKB-KW"/>
</dbReference>
<name>A0A7X5ZQ29_9PSEU</name>
<accession>A0A7X5ZQ29</accession>
<evidence type="ECO:0000256" key="3">
    <source>
        <dbReference type="ARBA" id="ARBA00022475"/>
    </source>
</evidence>
<organism evidence="10 11">
    <name type="scientific">Saccharomonospora amisosensis</name>
    <dbReference type="NCBI Taxonomy" id="1128677"/>
    <lineage>
        <taxon>Bacteria</taxon>
        <taxon>Bacillati</taxon>
        <taxon>Actinomycetota</taxon>
        <taxon>Actinomycetes</taxon>
        <taxon>Pseudonocardiales</taxon>
        <taxon>Pseudonocardiaceae</taxon>
        <taxon>Saccharomonospora</taxon>
    </lineage>
</organism>
<comment type="similarity">
    <text evidence="8">Belongs to the binding-protein-dependent transport system permease family.</text>
</comment>
<feature type="transmembrane region" description="Helical" evidence="8">
    <location>
        <begin position="70"/>
        <end position="96"/>
    </location>
</feature>
<keyword evidence="11" id="KW-1185">Reference proteome</keyword>
<dbReference type="Gene3D" id="1.10.3720.10">
    <property type="entry name" value="MetI-like"/>
    <property type="match status" value="1"/>
</dbReference>
<keyword evidence="6 8" id="KW-1133">Transmembrane helix</keyword>
<proteinExistence type="inferred from homology"/>
<evidence type="ECO:0000256" key="5">
    <source>
        <dbReference type="ARBA" id="ARBA00022970"/>
    </source>
</evidence>
<comment type="caution">
    <text evidence="10">The sequence shown here is derived from an EMBL/GenBank/DDBJ whole genome shotgun (WGS) entry which is preliminary data.</text>
</comment>
<dbReference type="SUPFAM" id="SSF161098">
    <property type="entry name" value="MetI-like"/>
    <property type="match status" value="1"/>
</dbReference>
<keyword evidence="4 8" id="KW-0812">Transmembrane</keyword>
<reference evidence="10 11" key="1">
    <citation type="submission" date="2020-03" db="EMBL/GenBank/DDBJ databases">
        <title>Sequencing the genomes of 1000 actinobacteria strains.</title>
        <authorList>
            <person name="Klenk H.-P."/>
        </authorList>
    </citation>
    <scope>NUCLEOTIDE SEQUENCE [LARGE SCALE GENOMIC DNA]</scope>
    <source>
        <strain evidence="10 11">DSM 45685</strain>
    </source>
</reference>
<dbReference type="InterPro" id="IPR035906">
    <property type="entry name" value="MetI-like_sf"/>
</dbReference>
<evidence type="ECO:0000256" key="2">
    <source>
        <dbReference type="ARBA" id="ARBA00022448"/>
    </source>
</evidence>
<dbReference type="GO" id="GO:0043190">
    <property type="term" value="C:ATP-binding cassette (ABC) transporter complex"/>
    <property type="evidence" value="ECO:0007669"/>
    <property type="project" value="InterPro"/>
</dbReference>
<dbReference type="AlphaFoldDB" id="A0A7X5ZQ29"/>
<dbReference type="NCBIfam" id="TIGR01726">
    <property type="entry name" value="HEQRo_perm_3TM"/>
    <property type="match status" value="1"/>
</dbReference>
<comment type="subcellular location">
    <subcellularLocation>
        <location evidence="1 8">Cell membrane</location>
        <topology evidence="1 8">Multi-pass membrane protein</topology>
    </subcellularLocation>
</comment>
<dbReference type="InterPro" id="IPR043429">
    <property type="entry name" value="ArtM/GltK/GlnP/TcyL/YhdX-like"/>
</dbReference>
<evidence type="ECO:0000256" key="1">
    <source>
        <dbReference type="ARBA" id="ARBA00004651"/>
    </source>
</evidence>
<evidence type="ECO:0000256" key="4">
    <source>
        <dbReference type="ARBA" id="ARBA00022692"/>
    </source>
</evidence>
<feature type="domain" description="ABC transmembrane type-1" evidence="9">
    <location>
        <begin position="18"/>
        <end position="206"/>
    </location>
</feature>
<keyword evidence="7 8" id="KW-0472">Membrane</keyword>
<sequence length="239" mass="26443">MNDTPTLFDWTGNLVSGLGVTLLITALGTALMLVVSIVLGLLARSQRLPVRGMARTIIEFFRGTSLPIQLWWLFFALPLLGIKFDAVFVGVLAFGLNYGAYGAEVVRGSINSVPRTQWEAAIALNLSPWQRMTRVIWPQAIALMIPSMNNLFIQLLKSTPLLYTISLVDLMTMGESFRFAGGNETVMYLALMVIYFILAYAVTFLSNMAEIVAKSKLGRHEGLRSVFRPRKPVPSEVAP</sequence>
<evidence type="ECO:0000313" key="10">
    <source>
        <dbReference type="EMBL" id="NIJ10900.1"/>
    </source>
</evidence>